<sequence>MDDIHIKILVGFLEESRLFLPPLQMRHYKHHPLLFFFLPFSLSSYQEIPQSLHQRLVQMSMIHYIRSQDKIVLPPNRRHVIHVPPAQLRHIHFPAGGGNYLRVRRHVKLQVSDDAR</sequence>
<reference evidence="1" key="1">
    <citation type="journal article" date="2013" name="J. Plant Res.">
        <title>Effect of fungi and light on seed germination of three Opuntia species from semiarid lands of central Mexico.</title>
        <authorList>
            <person name="Delgado-Sanchez P."/>
            <person name="Jimenez-Bremont J.F."/>
            <person name="Guerrero-Gonzalez Mde L."/>
            <person name="Flores J."/>
        </authorList>
    </citation>
    <scope>NUCLEOTIDE SEQUENCE</scope>
    <source>
        <tissue evidence="1">Cladode</tissue>
    </source>
</reference>
<name>A0A7C9ET19_OPUST</name>
<accession>A0A7C9ET19</accession>
<dbReference type="AlphaFoldDB" id="A0A7C9ET19"/>
<dbReference type="EMBL" id="GISG01244453">
    <property type="protein sequence ID" value="MBA4669607.1"/>
    <property type="molecule type" value="Transcribed_RNA"/>
</dbReference>
<protein>
    <submittedName>
        <fullName evidence="1">Uncharacterized protein</fullName>
    </submittedName>
</protein>
<proteinExistence type="predicted"/>
<evidence type="ECO:0000313" key="1">
    <source>
        <dbReference type="EMBL" id="MBA4669608.1"/>
    </source>
</evidence>
<dbReference type="EMBL" id="GISG01244454">
    <property type="protein sequence ID" value="MBA4669608.1"/>
    <property type="molecule type" value="Transcribed_RNA"/>
</dbReference>
<reference evidence="1" key="2">
    <citation type="submission" date="2020-07" db="EMBL/GenBank/DDBJ databases">
        <authorList>
            <person name="Vera ALvarez R."/>
            <person name="Arias-Moreno D.M."/>
            <person name="Jimenez-Jacinto V."/>
            <person name="Jimenez-Bremont J.F."/>
            <person name="Swaminathan K."/>
            <person name="Moose S.P."/>
            <person name="Guerrero-Gonzalez M.L."/>
            <person name="Marino-Ramirez L."/>
            <person name="Landsman D."/>
            <person name="Rodriguez-Kessler M."/>
            <person name="Delgado-Sanchez P."/>
        </authorList>
    </citation>
    <scope>NUCLEOTIDE SEQUENCE</scope>
    <source>
        <tissue evidence="1">Cladode</tissue>
    </source>
</reference>
<organism evidence="1">
    <name type="scientific">Opuntia streptacantha</name>
    <name type="common">Prickly pear cactus</name>
    <name type="synonym">Opuntia cardona</name>
    <dbReference type="NCBI Taxonomy" id="393608"/>
    <lineage>
        <taxon>Eukaryota</taxon>
        <taxon>Viridiplantae</taxon>
        <taxon>Streptophyta</taxon>
        <taxon>Embryophyta</taxon>
        <taxon>Tracheophyta</taxon>
        <taxon>Spermatophyta</taxon>
        <taxon>Magnoliopsida</taxon>
        <taxon>eudicotyledons</taxon>
        <taxon>Gunneridae</taxon>
        <taxon>Pentapetalae</taxon>
        <taxon>Caryophyllales</taxon>
        <taxon>Cactineae</taxon>
        <taxon>Cactaceae</taxon>
        <taxon>Opuntioideae</taxon>
        <taxon>Opuntia</taxon>
    </lineage>
</organism>